<accession>A0A131XVC7</accession>
<dbReference type="InterPro" id="IPR011009">
    <property type="entry name" value="Kinase-like_dom_sf"/>
</dbReference>
<dbReference type="PRINTS" id="PR00109">
    <property type="entry name" value="TYRKINASE"/>
</dbReference>
<dbReference type="SMART" id="SM00220">
    <property type="entry name" value="S_TKc"/>
    <property type="match status" value="1"/>
</dbReference>
<dbReference type="PROSITE" id="PS50011">
    <property type="entry name" value="PROTEIN_KINASE_DOM"/>
    <property type="match status" value="1"/>
</dbReference>
<evidence type="ECO:0000256" key="1">
    <source>
        <dbReference type="ARBA" id="ARBA00022527"/>
    </source>
</evidence>
<dbReference type="SUPFAM" id="SSF56112">
    <property type="entry name" value="Protein kinase-like (PK-like)"/>
    <property type="match status" value="1"/>
</dbReference>
<feature type="coiled-coil region" evidence="6">
    <location>
        <begin position="328"/>
        <end position="369"/>
    </location>
</feature>
<dbReference type="PROSITE" id="PS00108">
    <property type="entry name" value="PROTEIN_KINASE_ST"/>
    <property type="match status" value="1"/>
</dbReference>
<dbReference type="GO" id="GO:0004674">
    <property type="term" value="F:protein serine/threonine kinase activity"/>
    <property type="evidence" value="ECO:0007669"/>
    <property type="project" value="UniProtKB-KW"/>
</dbReference>
<feature type="region of interest" description="Disordered" evidence="7">
    <location>
        <begin position="460"/>
        <end position="497"/>
    </location>
</feature>
<dbReference type="AlphaFoldDB" id="A0A131XVC7"/>
<dbReference type="InterPro" id="IPR000719">
    <property type="entry name" value="Prot_kinase_dom"/>
</dbReference>
<dbReference type="GO" id="GO:0006950">
    <property type="term" value="P:response to stress"/>
    <property type="evidence" value="ECO:0007669"/>
    <property type="project" value="UniProtKB-ARBA"/>
</dbReference>
<feature type="region of interest" description="Disordered" evidence="7">
    <location>
        <begin position="720"/>
        <end position="809"/>
    </location>
</feature>
<dbReference type="PROSITE" id="PS50105">
    <property type="entry name" value="SAM_DOMAIN"/>
    <property type="match status" value="1"/>
</dbReference>
<keyword evidence="4 10" id="KW-0418">Kinase</keyword>
<dbReference type="FunFam" id="3.30.200.20:FF:000220">
    <property type="entry name" value="mitogen-activated protein kinase kinase kinase 20 isoform X1"/>
    <property type="match status" value="1"/>
</dbReference>
<feature type="domain" description="SAM" evidence="9">
    <location>
        <begin position="387"/>
        <end position="457"/>
    </location>
</feature>
<dbReference type="Pfam" id="PF07714">
    <property type="entry name" value="PK_Tyr_Ser-Thr"/>
    <property type="match status" value="1"/>
</dbReference>
<feature type="region of interest" description="Disordered" evidence="7">
    <location>
        <begin position="670"/>
        <end position="694"/>
    </location>
</feature>
<feature type="compositionally biased region" description="Polar residues" evidence="7">
    <location>
        <begin position="766"/>
        <end position="779"/>
    </location>
</feature>
<dbReference type="InterPro" id="IPR013761">
    <property type="entry name" value="SAM/pointed_sf"/>
</dbReference>
<dbReference type="EMBL" id="GEFM01005786">
    <property type="protein sequence ID" value="JAP70010.1"/>
    <property type="molecule type" value="mRNA"/>
</dbReference>
<dbReference type="Pfam" id="PF00536">
    <property type="entry name" value="SAM_1"/>
    <property type="match status" value="1"/>
</dbReference>
<evidence type="ECO:0000256" key="7">
    <source>
        <dbReference type="SAM" id="MobiDB-lite"/>
    </source>
</evidence>
<evidence type="ECO:0000256" key="5">
    <source>
        <dbReference type="ARBA" id="ARBA00022840"/>
    </source>
</evidence>
<evidence type="ECO:0000256" key="4">
    <source>
        <dbReference type="ARBA" id="ARBA00022777"/>
    </source>
</evidence>
<reference evidence="10" key="1">
    <citation type="submission" date="2016-02" db="EMBL/GenBank/DDBJ databases">
        <title>RNAseq analyses of the midgut from blood- or serum-fed Ixodes ricinus ticks.</title>
        <authorList>
            <person name="Perner J."/>
            <person name="Provaznik J."/>
            <person name="Schrenkova J."/>
            <person name="Urbanova V."/>
            <person name="Ribeiro J.M."/>
            <person name="Kopacek P."/>
        </authorList>
    </citation>
    <scope>NUCLEOTIDE SEQUENCE</scope>
    <source>
        <tissue evidence="10">Gut</tissue>
    </source>
</reference>
<dbReference type="InterPro" id="IPR008271">
    <property type="entry name" value="Ser/Thr_kinase_AS"/>
</dbReference>
<name>A0A131XVC7_IXORI</name>
<dbReference type="PANTHER" id="PTHR44329">
    <property type="entry name" value="SERINE/THREONINE-PROTEIN KINASE TNNI3K-RELATED"/>
    <property type="match status" value="1"/>
</dbReference>
<evidence type="ECO:0000259" key="9">
    <source>
        <dbReference type="PROSITE" id="PS50105"/>
    </source>
</evidence>
<dbReference type="SMART" id="SM00454">
    <property type="entry name" value="SAM"/>
    <property type="match status" value="1"/>
</dbReference>
<feature type="compositionally biased region" description="Low complexity" evidence="7">
    <location>
        <begin position="470"/>
        <end position="492"/>
    </location>
</feature>
<dbReference type="GO" id="GO:0005524">
    <property type="term" value="F:ATP binding"/>
    <property type="evidence" value="ECO:0007669"/>
    <property type="project" value="UniProtKB-KW"/>
</dbReference>
<feature type="compositionally biased region" description="Low complexity" evidence="7">
    <location>
        <begin position="754"/>
        <end position="765"/>
    </location>
</feature>
<feature type="region of interest" description="Disordered" evidence="7">
    <location>
        <begin position="628"/>
        <end position="657"/>
    </location>
</feature>
<dbReference type="GO" id="GO:0005737">
    <property type="term" value="C:cytoplasm"/>
    <property type="evidence" value="ECO:0007669"/>
    <property type="project" value="TreeGrafter"/>
</dbReference>
<dbReference type="InterPro" id="IPR051681">
    <property type="entry name" value="Ser/Thr_Kinases-Pseudokinases"/>
</dbReference>
<sequence length="904" mass="99876">MAAESGGTGSCGWSQSRQIQSAFTSDNFAEDERSSVTSCGDVSTECSSEFPCPPFLEVDFSDLSFHERCGGGAFGSVYRAEWKSQNMVVAVKKLLVLEKEAQVLSVLSHRNIIKFFGATTKAPNFCIVTEYAELGSLYAFLARQENDSMLSFAQILQWSIQIASGMHYLHEEAPIKVIHRDLKSNNVVICSDFTCKICDFGASRFAGGTTRMSLAGTLPWMAPEVIQCLPSSETCDVWSFGVVLWELLTHEVPFKGIEGFQVAWAVVEKEERLTIPSTCPSAFGTLMGACWKTDPKERPPFSAILHRLTTMSEDDLLCNLASAYLSQRSVWKQEIESTLELMKRAERDLSQKQKQLEEWESRLQHKEQLLERRKGCMELYAHDVNTWSEEHVFLWIQQLACDEALKDLEQYAELFRGERITGKQLLLLTAEHLKDMGIGPLGHRLALLDEIEKLGLRNRRLSDMSSQRESPGGQSSAGPSSRPSSRLSTQSGRSGAAPREVTLRLTLLFGSHVRLGTGPREHKWKAFVELDAGDAPWAHNLAAVCIRDVSFECSQAGLFLTRIAQPPYVMDRWCIGITPETVVTCVVSYEPSVAQPRFTLLSHRVTPEGGAPQQTEVVLVLSDPGGPSWPDGFEGAGEPSQPRGRQARSAPARRLSQELLPESWRRQSLFSGLSPTRHPHHRRSHSGGGGSGCWSSVLSSGKGLSLRPFREGFTSARVRGPLSSDEEEGVDRLASELSSSGRLGSGRRHRLAFSLRSSSSDSLSDQGTANDDPSTSLGSTGEHRHRRNSTPTRRRDPRKYRHSISDSGFASDTSRRVLHVEKCHFKLKSSTGGEGSATTSRVENVGAMPAAGLEFGLGSGLNRLSLSLETDGLRLGRRRRRLGSLLDRVTGDLHWQRIGYDGTM</sequence>
<keyword evidence="6" id="KW-0175">Coiled coil</keyword>
<dbReference type="SUPFAM" id="SSF47769">
    <property type="entry name" value="SAM/Pointed domain"/>
    <property type="match status" value="1"/>
</dbReference>
<evidence type="ECO:0000256" key="6">
    <source>
        <dbReference type="SAM" id="Coils"/>
    </source>
</evidence>
<feature type="domain" description="Protein kinase" evidence="8">
    <location>
        <begin position="63"/>
        <end position="309"/>
    </location>
</feature>
<dbReference type="InterPro" id="IPR001660">
    <property type="entry name" value="SAM"/>
</dbReference>
<dbReference type="InterPro" id="IPR001245">
    <property type="entry name" value="Ser-Thr/Tyr_kinase_cat_dom"/>
</dbReference>
<keyword evidence="1" id="KW-0723">Serine/threonine-protein kinase</keyword>
<dbReference type="Gene3D" id="1.10.150.50">
    <property type="entry name" value="Transcription Factor, Ets-1"/>
    <property type="match status" value="1"/>
</dbReference>
<dbReference type="PANTHER" id="PTHR44329:SF288">
    <property type="entry name" value="MITOGEN-ACTIVATED PROTEIN KINASE KINASE KINASE 20"/>
    <property type="match status" value="1"/>
</dbReference>
<keyword evidence="5" id="KW-0067">ATP-binding</keyword>
<dbReference type="Gene3D" id="1.10.510.10">
    <property type="entry name" value="Transferase(Phosphotransferase) domain 1"/>
    <property type="match status" value="1"/>
</dbReference>
<keyword evidence="3" id="KW-0547">Nucleotide-binding</keyword>
<keyword evidence="2" id="KW-0808">Transferase</keyword>
<evidence type="ECO:0000256" key="2">
    <source>
        <dbReference type="ARBA" id="ARBA00022679"/>
    </source>
</evidence>
<organism evidence="10">
    <name type="scientific">Ixodes ricinus</name>
    <name type="common">Common tick</name>
    <name type="synonym">Acarus ricinus</name>
    <dbReference type="NCBI Taxonomy" id="34613"/>
    <lineage>
        <taxon>Eukaryota</taxon>
        <taxon>Metazoa</taxon>
        <taxon>Ecdysozoa</taxon>
        <taxon>Arthropoda</taxon>
        <taxon>Chelicerata</taxon>
        <taxon>Arachnida</taxon>
        <taxon>Acari</taxon>
        <taxon>Parasitiformes</taxon>
        <taxon>Ixodida</taxon>
        <taxon>Ixodoidea</taxon>
        <taxon>Ixodidae</taxon>
        <taxon>Ixodinae</taxon>
        <taxon>Ixodes</taxon>
    </lineage>
</organism>
<evidence type="ECO:0000256" key="3">
    <source>
        <dbReference type="ARBA" id="ARBA00022741"/>
    </source>
</evidence>
<protein>
    <submittedName>
        <fullName evidence="10">Putative mitogen-activated protein kinase kinase kinase mlt-like isoform 1</fullName>
    </submittedName>
</protein>
<evidence type="ECO:0000313" key="10">
    <source>
        <dbReference type="EMBL" id="JAP70010.1"/>
    </source>
</evidence>
<proteinExistence type="evidence at transcript level"/>
<dbReference type="Gene3D" id="3.30.200.20">
    <property type="entry name" value="Phosphorylase Kinase, domain 1"/>
    <property type="match status" value="1"/>
</dbReference>
<evidence type="ECO:0000259" key="8">
    <source>
        <dbReference type="PROSITE" id="PS50011"/>
    </source>
</evidence>